<dbReference type="AlphaFoldDB" id="A0A9N9AK76"/>
<protein>
    <submittedName>
        <fullName evidence="1">8508_t:CDS:1</fullName>
    </submittedName>
</protein>
<dbReference type="EMBL" id="CAJVPY010001653">
    <property type="protein sequence ID" value="CAG8531057.1"/>
    <property type="molecule type" value="Genomic_DNA"/>
</dbReference>
<proteinExistence type="predicted"/>
<evidence type="ECO:0000313" key="2">
    <source>
        <dbReference type="Proteomes" id="UP000789405"/>
    </source>
</evidence>
<evidence type="ECO:0000313" key="1">
    <source>
        <dbReference type="EMBL" id="CAG8531057.1"/>
    </source>
</evidence>
<dbReference type="Proteomes" id="UP000789405">
    <property type="component" value="Unassembled WGS sequence"/>
</dbReference>
<organism evidence="1 2">
    <name type="scientific">Dentiscutata erythropus</name>
    <dbReference type="NCBI Taxonomy" id="1348616"/>
    <lineage>
        <taxon>Eukaryota</taxon>
        <taxon>Fungi</taxon>
        <taxon>Fungi incertae sedis</taxon>
        <taxon>Mucoromycota</taxon>
        <taxon>Glomeromycotina</taxon>
        <taxon>Glomeromycetes</taxon>
        <taxon>Diversisporales</taxon>
        <taxon>Gigasporaceae</taxon>
        <taxon>Dentiscutata</taxon>
    </lineage>
</organism>
<sequence length="65" mass="7602">MLFDKLLNKKLKAVKTVQRPDPREVLHAVVFQKATLVKLLCNYEAPPFSQELPLLLYYIEMIVML</sequence>
<keyword evidence="2" id="KW-1185">Reference proteome</keyword>
<reference evidence="1" key="1">
    <citation type="submission" date="2021-06" db="EMBL/GenBank/DDBJ databases">
        <authorList>
            <person name="Kallberg Y."/>
            <person name="Tangrot J."/>
            <person name="Rosling A."/>
        </authorList>
    </citation>
    <scope>NUCLEOTIDE SEQUENCE</scope>
    <source>
        <strain evidence="1">MA453B</strain>
    </source>
</reference>
<gene>
    <name evidence="1" type="ORF">DERYTH_LOCUS4346</name>
</gene>
<name>A0A9N9AK76_9GLOM</name>
<comment type="caution">
    <text evidence="1">The sequence shown here is derived from an EMBL/GenBank/DDBJ whole genome shotgun (WGS) entry which is preliminary data.</text>
</comment>
<accession>A0A9N9AK76</accession>